<dbReference type="RefSeq" id="WP_212986947.1">
    <property type="nucleotide sequence ID" value="NZ_BAABEA010000051.1"/>
</dbReference>
<evidence type="ECO:0000256" key="1">
    <source>
        <dbReference type="ARBA" id="ARBA00009865"/>
    </source>
</evidence>
<dbReference type="InterPro" id="IPR006710">
    <property type="entry name" value="Glyco_hydro_43"/>
</dbReference>
<evidence type="ECO:0000256" key="7">
    <source>
        <dbReference type="RuleBase" id="RU361187"/>
    </source>
</evidence>
<feature type="chain" id="PRO_5039556853" description="Alpha-L-arabinofuranosidase B arabinose-binding domain-containing protein" evidence="8">
    <location>
        <begin position="36"/>
        <end position="490"/>
    </location>
</feature>
<dbReference type="PANTHER" id="PTHR43817">
    <property type="entry name" value="GLYCOSYL HYDROLASE"/>
    <property type="match status" value="1"/>
</dbReference>
<dbReference type="InterPro" id="IPR036195">
    <property type="entry name" value="AbfB_ABD_sf"/>
</dbReference>
<feature type="site" description="Important for catalytic activity, responsible for pKa modulation of the active site Glu and correct orientation of both the proton donor and substrate" evidence="6">
    <location>
        <position position="171"/>
    </location>
</feature>
<dbReference type="InterPro" id="IPR007934">
    <property type="entry name" value="AbfB_ABD"/>
</dbReference>
<reference evidence="10" key="1">
    <citation type="submission" date="2021-03" db="EMBL/GenBank/DDBJ databases">
        <title>Whole genome shotgun sequence of Actinoplanes auranticolor NBRC 12245.</title>
        <authorList>
            <person name="Komaki H."/>
            <person name="Tamura T."/>
        </authorList>
    </citation>
    <scope>NUCLEOTIDE SEQUENCE</scope>
    <source>
        <strain evidence="10">NBRC 12245</strain>
    </source>
</reference>
<dbReference type="PANTHER" id="PTHR43817:SF1">
    <property type="entry name" value="HYDROLASE, FAMILY 43, PUTATIVE (AFU_ORTHOLOGUE AFUA_3G01660)-RELATED"/>
    <property type="match status" value="1"/>
</dbReference>
<evidence type="ECO:0000313" key="10">
    <source>
        <dbReference type="EMBL" id="GIM64092.1"/>
    </source>
</evidence>
<evidence type="ECO:0000256" key="4">
    <source>
        <dbReference type="ARBA" id="ARBA00023295"/>
    </source>
</evidence>
<dbReference type="Gene3D" id="2.115.10.20">
    <property type="entry name" value="Glycosyl hydrolase domain, family 43"/>
    <property type="match status" value="1"/>
</dbReference>
<evidence type="ECO:0000313" key="11">
    <source>
        <dbReference type="Proteomes" id="UP000681340"/>
    </source>
</evidence>
<feature type="domain" description="Alpha-L-arabinofuranosidase B arabinose-binding" evidence="9">
    <location>
        <begin position="360"/>
        <end position="488"/>
    </location>
</feature>
<dbReference type="AlphaFoldDB" id="A0A919VIM9"/>
<accession>A0A919VIM9</accession>
<dbReference type="SUPFAM" id="SSF75005">
    <property type="entry name" value="Arabinanase/levansucrase/invertase"/>
    <property type="match status" value="1"/>
</dbReference>
<keyword evidence="3 7" id="KW-0378">Hydrolase</keyword>
<dbReference type="InterPro" id="IPR023296">
    <property type="entry name" value="Glyco_hydro_beta-prop_sf"/>
</dbReference>
<evidence type="ECO:0000256" key="6">
    <source>
        <dbReference type="PIRSR" id="PIRSR606710-2"/>
    </source>
</evidence>
<proteinExistence type="inferred from homology"/>
<dbReference type="CDD" id="cd23399">
    <property type="entry name" value="beta-trefoil_ABD_ABFB"/>
    <property type="match status" value="1"/>
</dbReference>
<feature type="active site" description="Proton acceptor" evidence="5">
    <location>
        <position position="56"/>
    </location>
</feature>
<dbReference type="GO" id="GO:0046556">
    <property type="term" value="F:alpha-L-arabinofuranosidase activity"/>
    <property type="evidence" value="ECO:0007669"/>
    <property type="project" value="InterPro"/>
</dbReference>
<evidence type="ECO:0000256" key="8">
    <source>
        <dbReference type="SAM" id="SignalP"/>
    </source>
</evidence>
<name>A0A919VIM9_9ACTN</name>
<organism evidence="10 11">
    <name type="scientific">Actinoplanes auranticolor</name>
    <dbReference type="NCBI Taxonomy" id="47988"/>
    <lineage>
        <taxon>Bacteria</taxon>
        <taxon>Bacillati</taxon>
        <taxon>Actinomycetota</taxon>
        <taxon>Actinomycetes</taxon>
        <taxon>Micromonosporales</taxon>
        <taxon>Micromonosporaceae</taxon>
        <taxon>Actinoplanes</taxon>
    </lineage>
</organism>
<dbReference type="GO" id="GO:0046373">
    <property type="term" value="P:L-arabinose metabolic process"/>
    <property type="evidence" value="ECO:0007669"/>
    <property type="project" value="InterPro"/>
</dbReference>
<dbReference type="CDD" id="cd18817">
    <property type="entry name" value="GH43f_LbAraf43-like"/>
    <property type="match status" value="1"/>
</dbReference>
<evidence type="ECO:0000256" key="3">
    <source>
        <dbReference type="ARBA" id="ARBA00022801"/>
    </source>
</evidence>
<dbReference type="Pfam" id="PF04616">
    <property type="entry name" value="Glyco_hydro_43"/>
    <property type="match status" value="1"/>
</dbReference>
<dbReference type="Pfam" id="PF05270">
    <property type="entry name" value="AbfB"/>
    <property type="match status" value="1"/>
</dbReference>
<comment type="similarity">
    <text evidence="1 7">Belongs to the glycosyl hydrolase 43 family.</text>
</comment>
<feature type="active site" description="Proton donor" evidence="5">
    <location>
        <position position="233"/>
    </location>
</feature>
<keyword evidence="2 8" id="KW-0732">Signal</keyword>
<gene>
    <name evidence="10" type="ORF">Aau02nite_08300</name>
</gene>
<evidence type="ECO:0000256" key="2">
    <source>
        <dbReference type="ARBA" id="ARBA00022729"/>
    </source>
</evidence>
<sequence>MTVPAIPPARPGRWRPALIAAVAILSLVAATFAGATPAAAAPAVQYTNPLINQRADAHIVKHTDGYYYFTATVPEYDRIVLRRATTIQGLSTAPETVIWRKHGSGIMGAHIWAPEIHFIDGKWYVYFAAGATNDVWAIRMYVLEGTGANPLTASWAEKGQIRTSWETFALDASTFVTNGVRYLVWAQAEPGIDTNSNLYIARMSNPWTITGTPMRIAVPTLAWERRGGVEVNEGPAVIQRNGRVFLAYSASATDANYCLGLLTASATSNLLSASSWTKTPDPVFVSNAGTGQYGPGHNSFTTSEDGQSDILVYHDRNYPTINGDPLKDPNRRTRVQKLYWNADGTPDFGIPVPDGATPVRLKSANFPDRFVRHWEYRARIEAGVKPLADSQFRLVPGLAGGSTVSLESTNFPGYYLRHSNFEGWVRRDDGTAAFRADASFTRRPGLTGSGTVSFESVNYPGRYLRHYDNLIHVQAVATATERADATFILD</sequence>
<evidence type="ECO:0000259" key="9">
    <source>
        <dbReference type="Pfam" id="PF05270"/>
    </source>
</evidence>
<dbReference type="Proteomes" id="UP000681340">
    <property type="component" value="Unassembled WGS sequence"/>
</dbReference>
<keyword evidence="4 7" id="KW-0326">Glycosidase</keyword>
<dbReference type="Gene3D" id="2.80.10.50">
    <property type="match status" value="1"/>
</dbReference>
<comment type="caution">
    <text evidence="10">The sequence shown here is derived from an EMBL/GenBank/DDBJ whole genome shotgun (WGS) entry which is preliminary data.</text>
</comment>
<dbReference type="SUPFAM" id="SSF110221">
    <property type="entry name" value="AbfB domain"/>
    <property type="match status" value="1"/>
</dbReference>
<keyword evidence="11" id="KW-1185">Reference proteome</keyword>
<evidence type="ECO:0000256" key="5">
    <source>
        <dbReference type="PIRSR" id="PIRSR606710-1"/>
    </source>
</evidence>
<feature type="signal peptide" evidence="8">
    <location>
        <begin position="1"/>
        <end position="35"/>
    </location>
</feature>
<protein>
    <recommendedName>
        <fullName evidence="9">Alpha-L-arabinofuranosidase B arabinose-binding domain-containing protein</fullName>
    </recommendedName>
</protein>
<dbReference type="EMBL" id="BOQL01000006">
    <property type="protein sequence ID" value="GIM64092.1"/>
    <property type="molecule type" value="Genomic_DNA"/>
</dbReference>